<proteinExistence type="predicted"/>
<evidence type="ECO:0000313" key="2">
    <source>
        <dbReference type="Proteomes" id="UP000461880"/>
    </source>
</evidence>
<protein>
    <submittedName>
        <fullName evidence="1">Uncharacterized protein</fullName>
    </submittedName>
</protein>
<organism evidence="1 2">
    <name type="scientific">Stecheria intestinalis</name>
    <dbReference type="NCBI Taxonomy" id="2606630"/>
    <lineage>
        <taxon>Bacteria</taxon>
        <taxon>Bacillati</taxon>
        <taxon>Bacillota</taxon>
        <taxon>Erysipelotrichia</taxon>
        <taxon>Erysipelotrichales</taxon>
        <taxon>Erysipelotrichaceae</taxon>
        <taxon>Stecheria</taxon>
    </lineage>
</organism>
<dbReference type="Proteomes" id="UP000461880">
    <property type="component" value="Unassembled WGS sequence"/>
</dbReference>
<keyword evidence="2" id="KW-1185">Reference proteome</keyword>
<comment type="caution">
    <text evidence="1">The sequence shown here is derived from an EMBL/GenBank/DDBJ whole genome shotgun (WGS) entry which is preliminary data.</text>
</comment>
<reference evidence="1 2" key="1">
    <citation type="submission" date="2019-08" db="EMBL/GenBank/DDBJ databases">
        <title>In-depth cultivation of the pig gut microbiome towards novel bacterial diversity and tailored functional studies.</title>
        <authorList>
            <person name="Wylensek D."/>
            <person name="Hitch T.C.A."/>
            <person name="Clavel T."/>
        </authorList>
    </citation>
    <scope>NUCLEOTIDE SEQUENCE [LARGE SCALE GENOMIC DNA]</scope>
    <source>
        <strain evidence="1 2">Oil+RF-744-GAM-WT-6</strain>
    </source>
</reference>
<dbReference type="RefSeq" id="WP_154505142.1">
    <property type="nucleotide sequence ID" value="NZ_VUMN01000022.1"/>
</dbReference>
<accession>A0A7X2NT38</accession>
<dbReference type="AlphaFoldDB" id="A0A7X2NT38"/>
<gene>
    <name evidence="1" type="ORF">FYJ51_09095</name>
</gene>
<dbReference type="EMBL" id="VUMN01000022">
    <property type="protein sequence ID" value="MSS59054.1"/>
    <property type="molecule type" value="Genomic_DNA"/>
</dbReference>
<evidence type="ECO:0000313" key="1">
    <source>
        <dbReference type="EMBL" id="MSS59054.1"/>
    </source>
</evidence>
<name>A0A7X2NT38_9FIRM</name>
<sequence length="104" mass="11980">MKASENEVRSRISPYIHGSFREGSYVNESDLHRIAEALRGYDNVTVSVGKNVLNDGQLDFIISTSSFLSSKKLRYEIRSHGMRKTYYDPLSWIDELEGWDAFLD</sequence>